<dbReference type="FunFam" id="3.40.50.300:FF:000983">
    <property type="entry name" value="Rho family GTPase"/>
    <property type="match status" value="1"/>
</dbReference>
<keyword evidence="6" id="KW-0342">GTP-binding</keyword>
<dbReference type="PROSITE" id="PS51419">
    <property type="entry name" value="RAB"/>
    <property type="match status" value="1"/>
</dbReference>
<evidence type="ECO:0000256" key="6">
    <source>
        <dbReference type="ARBA" id="ARBA00023134"/>
    </source>
</evidence>
<dbReference type="InParanoid" id="A0A0V0QRG5"/>
<dbReference type="GO" id="GO:0007264">
    <property type="term" value="P:small GTPase-mediated signal transduction"/>
    <property type="evidence" value="ECO:0007669"/>
    <property type="project" value="InterPro"/>
</dbReference>
<evidence type="ECO:0000256" key="10">
    <source>
        <dbReference type="SAM" id="MobiDB-lite"/>
    </source>
</evidence>
<comment type="similarity">
    <text evidence="2">Belongs to the small GTPase superfamily. Rho family.</text>
</comment>
<keyword evidence="9" id="KW-0636">Prenylation</keyword>
<reference evidence="11 12" key="1">
    <citation type="journal article" date="2015" name="Sci. Rep.">
        <title>Genome of the facultative scuticociliatosis pathogen Pseudocohnilembus persalinus provides insight into its virulence through horizontal gene transfer.</title>
        <authorList>
            <person name="Xiong J."/>
            <person name="Wang G."/>
            <person name="Cheng J."/>
            <person name="Tian M."/>
            <person name="Pan X."/>
            <person name="Warren A."/>
            <person name="Jiang C."/>
            <person name="Yuan D."/>
            <person name="Miao W."/>
        </authorList>
    </citation>
    <scope>NUCLEOTIDE SEQUENCE [LARGE SCALE GENOMIC DNA]</scope>
    <source>
        <strain evidence="11">36N120E</strain>
    </source>
</reference>
<dbReference type="CDD" id="cd00157">
    <property type="entry name" value="Rho"/>
    <property type="match status" value="1"/>
</dbReference>
<evidence type="ECO:0000256" key="8">
    <source>
        <dbReference type="ARBA" id="ARBA00023288"/>
    </source>
</evidence>
<dbReference type="Proteomes" id="UP000054937">
    <property type="component" value="Unassembled WGS sequence"/>
</dbReference>
<keyword evidence="4" id="KW-0488">Methylation</keyword>
<dbReference type="PRINTS" id="PR00449">
    <property type="entry name" value="RASTRNSFRMNG"/>
</dbReference>
<feature type="region of interest" description="Disordered" evidence="10">
    <location>
        <begin position="178"/>
        <end position="202"/>
    </location>
</feature>
<dbReference type="InterPro" id="IPR001806">
    <property type="entry name" value="Small_GTPase"/>
</dbReference>
<dbReference type="SMART" id="SM00174">
    <property type="entry name" value="RHO"/>
    <property type="match status" value="1"/>
</dbReference>
<dbReference type="GO" id="GO:0003924">
    <property type="term" value="F:GTPase activity"/>
    <property type="evidence" value="ECO:0007669"/>
    <property type="project" value="InterPro"/>
</dbReference>
<dbReference type="OMA" id="ECSAKDK"/>
<evidence type="ECO:0000256" key="1">
    <source>
        <dbReference type="ARBA" id="ARBA00004342"/>
    </source>
</evidence>
<evidence type="ECO:0000256" key="2">
    <source>
        <dbReference type="ARBA" id="ARBA00010142"/>
    </source>
</evidence>
<feature type="compositionally biased region" description="Basic residues" evidence="10">
    <location>
        <begin position="187"/>
        <end position="202"/>
    </location>
</feature>
<dbReference type="OrthoDB" id="8830751at2759"/>
<proteinExistence type="inferred from homology"/>
<comment type="subcellular location">
    <subcellularLocation>
        <location evidence="1">Cell membrane</location>
        <topology evidence="1">Lipid-anchor</topology>
        <orientation evidence="1">Cytoplasmic side</orientation>
    </subcellularLocation>
</comment>
<evidence type="ECO:0000256" key="9">
    <source>
        <dbReference type="ARBA" id="ARBA00023289"/>
    </source>
</evidence>
<dbReference type="EMBL" id="LDAU01000110">
    <property type="protein sequence ID" value="KRX04868.1"/>
    <property type="molecule type" value="Genomic_DNA"/>
</dbReference>
<dbReference type="Pfam" id="PF00071">
    <property type="entry name" value="Ras"/>
    <property type="match status" value="1"/>
</dbReference>
<keyword evidence="3" id="KW-1003">Cell membrane</keyword>
<evidence type="ECO:0000256" key="4">
    <source>
        <dbReference type="ARBA" id="ARBA00022481"/>
    </source>
</evidence>
<dbReference type="SMART" id="SM00173">
    <property type="entry name" value="RAS"/>
    <property type="match status" value="1"/>
</dbReference>
<gene>
    <name evidence="11" type="ORF">PPERSA_06502</name>
</gene>
<dbReference type="PANTHER" id="PTHR24072">
    <property type="entry name" value="RHO FAMILY GTPASE"/>
    <property type="match status" value="1"/>
</dbReference>
<dbReference type="GO" id="GO:0005886">
    <property type="term" value="C:plasma membrane"/>
    <property type="evidence" value="ECO:0007669"/>
    <property type="project" value="UniProtKB-SubCell"/>
</dbReference>
<accession>A0A0V0QRG5</accession>
<evidence type="ECO:0000313" key="12">
    <source>
        <dbReference type="Proteomes" id="UP000054937"/>
    </source>
</evidence>
<evidence type="ECO:0000256" key="3">
    <source>
        <dbReference type="ARBA" id="ARBA00022475"/>
    </source>
</evidence>
<dbReference type="PROSITE" id="PS51421">
    <property type="entry name" value="RAS"/>
    <property type="match status" value="1"/>
</dbReference>
<evidence type="ECO:0000256" key="7">
    <source>
        <dbReference type="ARBA" id="ARBA00023136"/>
    </source>
</evidence>
<evidence type="ECO:0000313" key="11">
    <source>
        <dbReference type="EMBL" id="KRX04868.1"/>
    </source>
</evidence>
<keyword evidence="12" id="KW-1185">Reference proteome</keyword>
<dbReference type="AlphaFoldDB" id="A0A0V0QRG5"/>
<protein>
    <submittedName>
        <fullName evidence="11">p-loop containing nucleoside triphosphate hydrolase</fullName>
    </submittedName>
</protein>
<dbReference type="Gene3D" id="3.40.50.300">
    <property type="entry name" value="P-loop containing nucleotide triphosphate hydrolases"/>
    <property type="match status" value="1"/>
</dbReference>
<dbReference type="NCBIfam" id="TIGR00231">
    <property type="entry name" value="small_GTP"/>
    <property type="match status" value="1"/>
</dbReference>
<keyword evidence="7" id="KW-0472">Membrane</keyword>
<dbReference type="GO" id="GO:0005525">
    <property type="term" value="F:GTP binding"/>
    <property type="evidence" value="ECO:0007669"/>
    <property type="project" value="UniProtKB-KW"/>
</dbReference>
<dbReference type="PROSITE" id="PS51420">
    <property type="entry name" value="RHO"/>
    <property type="match status" value="1"/>
</dbReference>
<name>A0A0V0QRG5_PSEPJ</name>
<comment type="caution">
    <text evidence="11">The sequence shown here is derived from an EMBL/GenBank/DDBJ whole genome shotgun (WGS) entry which is preliminary data.</text>
</comment>
<dbReference type="InterPro" id="IPR003578">
    <property type="entry name" value="Small_GTPase_Rho"/>
</dbReference>
<dbReference type="InterPro" id="IPR005225">
    <property type="entry name" value="Small_GTP-bd"/>
</dbReference>
<keyword evidence="11" id="KW-0378">Hydrolase</keyword>
<keyword evidence="5" id="KW-0547">Nucleotide-binding</keyword>
<dbReference type="InterPro" id="IPR027417">
    <property type="entry name" value="P-loop_NTPase"/>
</dbReference>
<sequence>MAQQQEASVKLVNVGDGSVGKTCILMSYTENKFPEKYVPTILETKSCEVNINGRTVNLGLWDTAGQEQYEQLRGLAYTETDVFLIVFSVVDPASFDNALKKWYPEIQENVPQAAKVFVGNKIDMRAEYSNKQGKDAPIMKETAQQIISNLGCKYVECSALTQEGLKEVFQVSVTEGLNKKDTDSSSKSKKKKKDKKKGCTLI</sequence>
<evidence type="ECO:0000256" key="5">
    <source>
        <dbReference type="ARBA" id="ARBA00022741"/>
    </source>
</evidence>
<dbReference type="SMART" id="SM00175">
    <property type="entry name" value="RAB"/>
    <property type="match status" value="1"/>
</dbReference>
<keyword evidence="8" id="KW-0449">Lipoprotein</keyword>
<dbReference type="SUPFAM" id="SSF52540">
    <property type="entry name" value="P-loop containing nucleoside triphosphate hydrolases"/>
    <property type="match status" value="1"/>
</dbReference>
<organism evidence="11 12">
    <name type="scientific">Pseudocohnilembus persalinus</name>
    <name type="common">Ciliate</name>
    <dbReference type="NCBI Taxonomy" id="266149"/>
    <lineage>
        <taxon>Eukaryota</taxon>
        <taxon>Sar</taxon>
        <taxon>Alveolata</taxon>
        <taxon>Ciliophora</taxon>
        <taxon>Intramacronucleata</taxon>
        <taxon>Oligohymenophorea</taxon>
        <taxon>Scuticociliatia</taxon>
        <taxon>Philasterida</taxon>
        <taxon>Pseudocohnilembidae</taxon>
        <taxon>Pseudocohnilembus</taxon>
    </lineage>
</organism>